<reference evidence="1 2" key="1">
    <citation type="journal article" date="2023" name="G3 (Bethesda)">
        <title>A chromosome-length genome assembly and annotation of blackberry (Rubus argutus, cv. 'Hillquist').</title>
        <authorList>
            <person name="Bruna T."/>
            <person name="Aryal R."/>
            <person name="Dudchenko O."/>
            <person name="Sargent D.J."/>
            <person name="Mead D."/>
            <person name="Buti M."/>
            <person name="Cavallini A."/>
            <person name="Hytonen T."/>
            <person name="Andres J."/>
            <person name="Pham M."/>
            <person name="Weisz D."/>
            <person name="Mascagni F."/>
            <person name="Usai G."/>
            <person name="Natali L."/>
            <person name="Bassil N."/>
            <person name="Fernandez G.E."/>
            <person name="Lomsadze A."/>
            <person name="Armour M."/>
            <person name="Olukolu B."/>
            <person name="Poorten T."/>
            <person name="Britton C."/>
            <person name="Davik J."/>
            <person name="Ashrafi H."/>
            <person name="Aiden E.L."/>
            <person name="Borodovsky M."/>
            <person name="Worthington M."/>
        </authorList>
    </citation>
    <scope>NUCLEOTIDE SEQUENCE [LARGE SCALE GENOMIC DNA]</scope>
    <source>
        <strain evidence="1">PI 553951</strain>
    </source>
</reference>
<organism evidence="1 2">
    <name type="scientific">Rubus argutus</name>
    <name type="common">Southern blackberry</name>
    <dbReference type="NCBI Taxonomy" id="59490"/>
    <lineage>
        <taxon>Eukaryota</taxon>
        <taxon>Viridiplantae</taxon>
        <taxon>Streptophyta</taxon>
        <taxon>Embryophyta</taxon>
        <taxon>Tracheophyta</taxon>
        <taxon>Spermatophyta</taxon>
        <taxon>Magnoliopsida</taxon>
        <taxon>eudicotyledons</taxon>
        <taxon>Gunneridae</taxon>
        <taxon>Pentapetalae</taxon>
        <taxon>rosids</taxon>
        <taxon>fabids</taxon>
        <taxon>Rosales</taxon>
        <taxon>Rosaceae</taxon>
        <taxon>Rosoideae</taxon>
        <taxon>Rosoideae incertae sedis</taxon>
        <taxon>Rubus</taxon>
    </lineage>
</organism>
<dbReference type="PANTHER" id="PTHR31972">
    <property type="entry name" value="EXPRESSED PROTEIN"/>
    <property type="match status" value="1"/>
</dbReference>
<evidence type="ECO:0000313" key="2">
    <source>
        <dbReference type="Proteomes" id="UP001457282"/>
    </source>
</evidence>
<sequence length="303" mass="34679">MSNRLIGAIPFSITQQPSTENVCQEQESADNAAPQNAVTYVYQAKLAELCCNVTAIWCKNLTNHSLSITVAKPCQESHNICKIDVNSSQLWGKKGLKSFVIDGRRVDVYWDFRHAKFSSNPEPCSEYYVALVSKAEVVLLLGDLMTDAYKRTRSKPALEEAKLMYKKENVLGKRLFCTRAMLEVGKEEHDIVIEISLSGPNDPEMWITLDGTVEIRIMNLNWRFRGNEIVMLNDFPVEIFWDVHDWLFSDQGTGQGLFIFKPRRLDWESNHSDPGSRNSQYDSPKESSSTTEFCHFLYAWKTE</sequence>
<gene>
    <name evidence="1" type="ORF">M0R45_017770</name>
</gene>
<dbReference type="PANTHER" id="PTHR31972:SF54">
    <property type="entry name" value="KINESIN-LIKE PROTEIN (DUF868)"/>
    <property type="match status" value="1"/>
</dbReference>
<evidence type="ECO:0000313" key="1">
    <source>
        <dbReference type="EMBL" id="KAK9941146.1"/>
    </source>
</evidence>
<keyword evidence="2" id="KW-1185">Reference proteome</keyword>
<dbReference type="EMBL" id="JBEDUW010000003">
    <property type="protein sequence ID" value="KAK9941146.1"/>
    <property type="molecule type" value="Genomic_DNA"/>
</dbReference>
<dbReference type="Pfam" id="PF05910">
    <property type="entry name" value="DUF868"/>
    <property type="match status" value="1"/>
</dbReference>
<dbReference type="Proteomes" id="UP001457282">
    <property type="component" value="Unassembled WGS sequence"/>
</dbReference>
<name>A0AAW1XVZ7_RUBAR</name>
<dbReference type="AlphaFoldDB" id="A0AAW1XVZ7"/>
<comment type="caution">
    <text evidence="1">The sequence shown here is derived from an EMBL/GenBank/DDBJ whole genome shotgun (WGS) entry which is preliminary data.</text>
</comment>
<protein>
    <submittedName>
        <fullName evidence="1">Uncharacterized protein</fullName>
    </submittedName>
</protein>
<accession>A0AAW1XVZ7</accession>
<dbReference type="InterPro" id="IPR008586">
    <property type="entry name" value="DUF868_pln"/>
</dbReference>
<proteinExistence type="predicted"/>